<dbReference type="KEGG" id="aten:116298204"/>
<keyword evidence="2" id="KW-1185">Reference proteome</keyword>
<feature type="non-terminal residue" evidence="3">
    <location>
        <position position="230"/>
    </location>
</feature>
<gene>
    <name evidence="3" type="primary">LOC116298204</name>
</gene>
<feature type="compositionally biased region" description="Pro residues" evidence="1">
    <location>
        <begin position="217"/>
        <end position="230"/>
    </location>
</feature>
<evidence type="ECO:0000313" key="3">
    <source>
        <dbReference type="RefSeq" id="XP_031562447.1"/>
    </source>
</evidence>
<evidence type="ECO:0000256" key="1">
    <source>
        <dbReference type="SAM" id="MobiDB-lite"/>
    </source>
</evidence>
<dbReference type="Proteomes" id="UP000515163">
    <property type="component" value="Unplaced"/>
</dbReference>
<proteinExistence type="predicted"/>
<protein>
    <submittedName>
        <fullName evidence="3">Uncharacterized protein LOC116298204</fullName>
    </submittedName>
</protein>
<dbReference type="InParanoid" id="A0A6P8IAY7"/>
<dbReference type="GeneID" id="116298204"/>
<feature type="region of interest" description="Disordered" evidence="1">
    <location>
        <begin position="211"/>
        <end position="230"/>
    </location>
</feature>
<organism evidence="2 3">
    <name type="scientific">Actinia tenebrosa</name>
    <name type="common">Australian red waratah sea anemone</name>
    <dbReference type="NCBI Taxonomy" id="6105"/>
    <lineage>
        <taxon>Eukaryota</taxon>
        <taxon>Metazoa</taxon>
        <taxon>Cnidaria</taxon>
        <taxon>Anthozoa</taxon>
        <taxon>Hexacorallia</taxon>
        <taxon>Actiniaria</taxon>
        <taxon>Actiniidae</taxon>
        <taxon>Actinia</taxon>
    </lineage>
</organism>
<dbReference type="OrthoDB" id="5948481at2759"/>
<sequence length="230" mass="26869">MNNSSLESFSQYVAELHREFFVKVCSKWREIALTMRETVFDEDDNQHIDIHDIKCKEWGFLLKKLFGVTLGTGDYGHLTIDHSAMLLRHFRSMYHYSGQGFEASHKLHRQLYSRATNHDQAGPGESLDQILTHWYATHLLELRYTFREAVKCLDSGKKNFHFRGCGWRLKDQKITWSQEKMEWIRSMDRLLTDMFGTDFLEYEYDKVKGTQVSSSPVPAPGRPISPPSTP</sequence>
<dbReference type="RefSeq" id="XP_031562447.1">
    <property type="nucleotide sequence ID" value="XM_031706587.1"/>
</dbReference>
<evidence type="ECO:0000313" key="2">
    <source>
        <dbReference type="Proteomes" id="UP000515163"/>
    </source>
</evidence>
<reference evidence="3" key="1">
    <citation type="submission" date="2025-08" db="UniProtKB">
        <authorList>
            <consortium name="RefSeq"/>
        </authorList>
    </citation>
    <scope>IDENTIFICATION</scope>
</reference>
<dbReference type="AlphaFoldDB" id="A0A6P8IAY7"/>
<name>A0A6P8IAY7_ACTTE</name>
<accession>A0A6P8IAY7</accession>